<accession>W6M6Y0</accession>
<protein>
    <submittedName>
        <fullName evidence="1">Uncharacterized protein</fullName>
    </submittedName>
</protein>
<dbReference type="Proteomes" id="UP000035760">
    <property type="component" value="Unassembled WGS sequence"/>
</dbReference>
<gene>
    <name evidence="1" type="ORF">BN873_30043</name>
</gene>
<proteinExistence type="predicted"/>
<organism evidence="1 2">
    <name type="scientific">Candidatus Competibacter denitrificans Run_A_D11</name>
    <dbReference type="NCBI Taxonomy" id="1400863"/>
    <lineage>
        <taxon>Bacteria</taxon>
        <taxon>Pseudomonadati</taxon>
        <taxon>Pseudomonadota</taxon>
        <taxon>Gammaproteobacteria</taxon>
        <taxon>Candidatus Competibacteraceae</taxon>
        <taxon>Candidatus Competibacter</taxon>
    </lineage>
</organism>
<dbReference type="EMBL" id="CBTJ020000036">
    <property type="protein sequence ID" value="CDI02379.1"/>
    <property type="molecule type" value="Genomic_DNA"/>
</dbReference>
<evidence type="ECO:0000313" key="1">
    <source>
        <dbReference type="EMBL" id="CDI02379.1"/>
    </source>
</evidence>
<name>W6M6Y0_9GAMM</name>
<sequence>MAAKKFYLELLGADGKGVAGVTVEASGCSELSTSPMGTALFLTEEPVVAVKVEGKEVFKAPVEALPDRLVLVQDGGGWKQK</sequence>
<keyword evidence="2" id="KW-1185">Reference proteome</keyword>
<dbReference type="AlphaFoldDB" id="W6M6Y0"/>
<reference evidence="1" key="2">
    <citation type="submission" date="2014-03" db="EMBL/GenBank/DDBJ databases">
        <title>Candidatus Competibacter-lineage genomes retrieved from metagenomes reveal functional metabolic diversity.</title>
        <authorList>
            <person name="McIlroy S.J."/>
            <person name="Albertsen M."/>
            <person name="Andresen E.K."/>
            <person name="Saunders A.M."/>
            <person name="Kristiansen R."/>
            <person name="Stokholm-Bjerregaard M."/>
            <person name="Nielsen K.L."/>
            <person name="Nielsen P.H."/>
        </authorList>
    </citation>
    <scope>NUCLEOTIDE SEQUENCE</scope>
    <source>
        <strain evidence="1">Run_A_D11</strain>
    </source>
</reference>
<dbReference type="RefSeq" id="WP_048672518.1">
    <property type="nucleotide sequence ID" value="NZ_CBTJ020000036.1"/>
</dbReference>
<comment type="caution">
    <text evidence="1">The sequence shown here is derived from an EMBL/GenBank/DDBJ whole genome shotgun (WGS) entry which is preliminary data.</text>
</comment>
<evidence type="ECO:0000313" key="2">
    <source>
        <dbReference type="Proteomes" id="UP000035760"/>
    </source>
</evidence>
<reference evidence="1" key="1">
    <citation type="submission" date="2013-07" db="EMBL/GenBank/DDBJ databases">
        <authorList>
            <person name="McIlroy S."/>
        </authorList>
    </citation>
    <scope>NUCLEOTIDE SEQUENCE [LARGE SCALE GENOMIC DNA]</scope>
    <source>
        <strain evidence="1">Run_A_D11</strain>
    </source>
</reference>